<dbReference type="AlphaFoldDB" id="A0A3E2H5L0"/>
<dbReference type="PANTHER" id="PTHR42825:SF2">
    <property type="entry name" value="BRANCHED-CHAIN-AMINO-ACID AMINOTRANSFERASE 3, CHLOROPLASTIC-RELATED"/>
    <property type="match status" value="1"/>
</dbReference>
<evidence type="ECO:0000256" key="3">
    <source>
        <dbReference type="ARBA" id="ARBA00009320"/>
    </source>
</evidence>
<dbReference type="InterPro" id="IPR036038">
    <property type="entry name" value="Aminotransferase-like"/>
</dbReference>
<keyword evidence="6" id="KW-0663">Pyridoxal phosphate</keyword>
<dbReference type="InterPro" id="IPR005786">
    <property type="entry name" value="B_amino_transII"/>
</dbReference>
<dbReference type="EMBL" id="NCSJ02000158">
    <property type="protein sequence ID" value="RFU28587.1"/>
    <property type="molecule type" value="Genomic_DNA"/>
</dbReference>
<organism evidence="9 10">
    <name type="scientific">Scytalidium lignicola</name>
    <name type="common">Hyphomycete</name>
    <dbReference type="NCBI Taxonomy" id="5539"/>
    <lineage>
        <taxon>Eukaryota</taxon>
        <taxon>Fungi</taxon>
        <taxon>Dikarya</taxon>
        <taxon>Ascomycota</taxon>
        <taxon>Pezizomycotina</taxon>
        <taxon>Leotiomycetes</taxon>
        <taxon>Leotiomycetes incertae sedis</taxon>
        <taxon>Scytalidium</taxon>
    </lineage>
</organism>
<dbReference type="InterPro" id="IPR001544">
    <property type="entry name" value="Aminotrans_IV"/>
</dbReference>
<evidence type="ECO:0000313" key="9">
    <source>
        <dbReference type="EMBL" id="RFU28587.1"/>
    </source>
</evidence>
<dbReference type="Pfam" id="PF01063">
    <property type="entry name" value="Aminotran_4"/>
    <property type="match status" value="1"/>
</dbReference>
<evidence type="ECO:0008006" key="11">
    <source>
        <dbReference type="Google" id="ProtNLM"/>
    </source>
</evidence>
<feature type="non-terminal residue" evidence="9">
    <location>
        <position position="1"/>
    </location>
</feature>
<proteinExistence type="inferred from homology"/>
<keyword evidence="10" id="KW-1185">Reference proteome</keyword>
<reference evidence="9 10" key="1">
    <citation type="submission" date="2018-05" db="EMBL/GenBank/DDBJ databases">
        <title>Draft genome sequence of Scytalidium lignicola DSM 105466, a ubiquitous saprotrophic fungus.</title>
        <authorList>
            <person name="Buettner E."/>
            <person name="Gebauer A.M."/>
            <person name="Hofrichter M."/>
            <person name="Liers C."/>
            <person name="Kellner H."/>
        </authorList>
    </citation>
    <scope>NUCLEOTIDE SEQUENCE [LARGE SCALE GENOMIC DNA]</scope>
    <source>
        <strain evidence="9 10">DSM 105466</strain>
    </source>
</reference>
<evidence type="ECO:0000256" key="6">
    <source>
        <dbReference type="ARBA" id="ARBA00022898"/>
    </source>
</evidence>
<dbReference type="Proteomes" id="UP000258309">
    <property type="component" value="Unassembled WGS sequence"/>
</dbReference>
<dbReference type="PIRSF" id="PIRSF006468">
    <property type="entry name" value="BCAT1"/>
    <property type="match status" value="1"/>
</dbReference>
<dbReference type="PANTHER" id="PTHR42825">
    <property type="entry name" value="AMINO ACID AMINOTRANSFERASE"/>
    <property type="match status" value="1"/>
</dbReference>
<keyword evidence="5" id="KW-0808">Transferase</keyword>
<feature type="region of interest" description="Disordered" evidence="8">
    <location>
        <begin position="1"/>
        <end position="20"/>
    </location>
</feature>
<dbReference type="InterPro" id="IPR043132">
    <property type="entry name" value="BCAT-like_C"/>
</dbReference>
<evidence type="ECO:0000256" key="2">
    <source>
        <dbReference type="ARBA" id="ARBA00005179"/>
    </source>
</evidence>
<dbReference type="InterPro" id="IPR043131">
    <property type="entry name" value="BCAT-like_N"/>
</dbReference>
<comment type="cofactor">
    <cofactor evidence="1">
        <name>pyridoxal 5'-phosphate</name>
        <dbReference type="ChEBI" id="CHEBI:597326"/>
    </cofactor>
</comment>
<dbReference type="GO" id="GO:0009081">
    <property type="term" value="P:branched-chain amino acid metabolic process"/>
    <property type="evidence" value="ECO:0007669"/>
    <property type="project" value="InterPro"/>
</dbReference>
<name>A0A3E2H5L0_SCYLI</name>
<protein>
    <recommendedName>
        <fullName evidence="11">Branched-chain-amino-acid transaminase</fullName>
    </recommendedName>
</protein>
<dbReference type="OMA" id="CHEVKQV"/>
<keyword evidence="4" id="KW-0032">Aminotransferase</keyword>
<comment type="pathway">
    <text evidence="2">Secondary metabolite biosynthesis.</text>
</comment>
<sequence>MAQISPSKANGTAPFPRPPVESIVNGHVESRFSTATGCWSEPEFVEDPILHIHGLSTALNFAQQIFEGMKAFRTPKNEIQLFRPKENAKRMMHSAKFVSIPPVPVEHFLKCVHLAVGFNSEFVPPHEASAALYCRPMAFASAAQLGLSLGTDFVFCVYVLPVGQLHGAGTVDALVVDDFDRAAPEGTGSAKVGGNYGPVLGLIDKARQAGYGITLHLDSKTRSKIDEFSTSAFVGVKQKGDSYTLVVSDSQQIVKSVTCSSVCELAKSFGWEIEVRAIPYEELPTFSEVFAAGTAAVLVPIRSIERKSTSDKFVFQGGSSEPGPCYSRLYTTLKDIQRGIIPDSFGWGEIVQDPKHDRQVVNKV</sequence>
<dbReference type="STRING" id="5539.A0A3E2H5L0"/>
<dbReference type="Gene3D" id="3.30.470.10">
    <property type="match status" value="1"/>
</dbReference>
<dbReference type="FunFam" id="3.20.10.10:FF:000010">
    <property type="entry name" value="Branched-chain amino acid aminotransferase"/>
    <property type="match status" value="1"/>
</dbReference>
<dbReference type="InterPro" id="IPR033939">
    <property type="entry name" value="BCAT_family"/>
</dbReference>
<comment type="caution">
    <text evidence="9">The sequence shown here is derived from an EMBL/GenBank/DDBJ whole genome shotgun (WGS) entry which is preliminary data.</text>
</comment>
<evidence type="ECO:0000313" key="10">
    <source>
        <dbReference type="Proteomes" id="UP000258309"/>
    </source>
</evidence>
<dbReference type="OrthoDB" id="409992at2759"/>
<dbReference type="CDD" id="cd01557">
    <property type="entry name" value="BCAT_beta_family"/>
    <property type="match status" value="1"/>
</dbReference>
<comment type="similarity">
    <text evidence="3">Belongs to the class-IV pyridoxal-phosphate-dependent aminotransferase family.</text>
</comment>
<evidence type="ECO:0000256" key="5">
    <source>
        <dbReference type="ARBA" id="ARBA00022679"/>
    </source>
</evidence>
<evidence type="ECO:0000256" key="7">
    <source>
        <dbReference type="PIRSR" id="PIRSR006468-1"/>
    </source>
</evidence>
<dbReference type="GO" id="GO:0004084">
    <property type="term" value="F:branched-chain-amino-acid transaminase activity"/>
    <property type="evidence" value="ECO:0007669"/>
    <property type="project" value="InterPro"/>
</dbReference>
<evidence type="ECO:0000256" key="1">
    <source>
        <dbReference type="ARBA" id="ARBA00001933"/>
    </source>
</evidence>
<gene>
    <name evidence="9" type="ORF">B7463_g7745</name>
</gene>
<accession>A0A3E2H5L0</accession>
<feature type="modified residue" description="N6-(pyridoxal phosphate)lysine" evidence="7">
    <location>
        <position position="191"/>
    </location>
</feature>
<evidence type="ECO:0000256" key="4">
    <source>
        <dbReference type="ARBA" id="ARBA00022576"/>
    </source>
</evidence>
<feature type="non-terminal residue" evidence="9">
    <location>
        <position position="364"/>
    </location>
</feature>
<dbReference type="Gene3D" id="3.20.10.10">
    <property type="entry name" value="D-amino Acid Aminotransferase, subunit A, domain 2"/>
    <property type="match status" value="1"/>
</dbReference>
<evidence type="ECO:0000256" key="8">
    <source>
        <dbReference type="SAM" id="MobiDB-lite"/>
    </source>
</evidence>
<dbReference type="SUPFAM" id="SSF56752">
    <property type="entry name" value="D-aminoacid aminotransferase-like PLP-dependent enzymes"/>
    <property type="match status" value="1"/>
</dbReference>
<feature type="compositionally biased region" description="Polar residues" evidence="8">
    <location>
        <begin position="1"/>
        <end position="10"/>
    </location>
</feature>